<keyword evidence="5 7" id="KW-1133">Transmembrane helix</keyword>
<dbReference type="eggNOG" id="COG0053">
    <property type="taxonomic scope" value="Bacteria"/>
</dbReference>
<dbReference type="GeneID" id="98069374"/>
<protein>
    <submittedName>
        <fullName evidence="10">Cation diffusion facilitator family transporter</fullName>
    </submittedName>
</protein>
<dbReference type="GO" id="GO:0005886">
    <property type="term" value="C:plasma membrane"/>
    <property type="evidence" value="ECO:0007669"/>
    <property type="project" value="TreeGrafter"/>
</dbReference>
<evidence type="ECO:0000259" key="9">
    <source>
        <dbReference type="Pfam" id="PF16916"/>
    </source>
</evidence>
<dbReference type="SUPFAM" id="SSF161111">
    <property type="entry name" value="Cation efflux protein transmembrane domain-like"/>
    <property type="match status" value="1"/>
</dbReference>
<keyword evidence="11" id="KW-1185">Reference proteome</keyword>
<dbReference type="Pfam" id="PF01545">
    <property type="entry name" value="Cation_efflux"/>
    <property type="match status" value="1"/>
</dbReference>
<dbReference type="InterPro" id="IPR027470">
    <property type="entry name" value="Cation_efflux_CTD"/>
</dbReference>
<comment type="caution">
    <text evidence="10">The sequence shown here is derived from an EMBL/GenBank/DDBJ whole genome shotgun (WGS) entry which is preliminary data.</text>
</comment>
<keyword evidence="4 7" id="KW-0812">Transmembrane</keyword>
<dbReference type="AlphaFoldDB" id="H1DHS5"/>
<feature type="transmembrane region" description="Helical" evidence="7">
    <location>
        <begin position="12"/>
        <end position="32"/>
    </location>
</feature>
<sequence>MREDRIKIKVQKRIVLISVLLLCGKFFAFWVTNSVGILTDALESIVNVVAGLISLYSLNVAAKPRDADHPFGHGKVELISASTEGILIFLAGLAIIYEGIRRLFYPSLLEKLDVGIMLVALAGAVNYVLGWYSIRVGRKYDSIALIAGGKHLQSDTYSTIGLVSGLLLLYWTGVTRIDSILALIFGFIIVRTGILILRKTIANLMDKADMKLLKYMLSLLVINRREDWIDIQEVKVLKYGNAYFIDCNLTLPWYYNIRKGHAVCAEVGKVIAEKFPEHIRLNIHTDPCKENHCPHCMLTDCGYRLHSFVDIKEFTLRKITETEEAIV</sequence>
<dbReference type="SUPFAM" id="SSF160240">
    <property type="entry name" value="Cation efflux protein cytoplasmic domain-like"/>
    <property type="match status" value="1"/>
</dbReference>
<dbReference type="GO" id="GO:0015093">
    <property type="term" value="F:ferrous iron transmembrane transporter activity"/>
    <property type="evidence" value="ECO:0007669"/>
    <property type="project" value="TreeGrafter"/>
</dbReference>
<dbReference type="NCBIfam" id="TIGR01297">
    <property type="entry name" value="CDF"/>
    <property type="match status" value="1"/>
</dbReference>
<dbReference type="STRING" id="742817.HMPREF9449_01811"/>
<evidence type="ECO:0000256" key="3">
    <source>
        <dbReference type="ARBA" id="ARBA00022448"/>
    </source>
</evidence>
<dbReference type="InterPro" id="IPR036837">
    <property type="entry name" value="Cation_efflux_CTD_sf"/>
</dbReference>
<keyword evidence="3" id="KW-0813">Transport</keyword>
<dbReference type="EMBL" id="ADMC01000023">
    <property type="protein sequence ID" value="EHP47204.1"/>
    <property type="molecule type" value="Genomic_DNA"/>
</dbReference>
<evidence type="ECO:0000256" key="7">
    <source>
        <dbReference type="SAM" id="Phobius"/>
    </source>
</evidence>
<accession>H1DHS5</accession>
<feature type="domain" description="Cation efflux protein cytoplasmic" evidence="9">
    <location>
        <begin position="223"/>
        <end position="288"/>
    </location>
</feature>
<comment type="subcellular location">
    <subcellularLocation>
        <location evidence="1">Membrane</location>
        <topology evidence="1">Multi-pass membrane protein</topology>
    </subcellularLocation>
</comment>
<evidence type="ECO:0000259" key="8">
    <source>
        <dbReference type="Pfam" id="PF01545"/>
    </source>
</evidence>
<evidence type="ECO:0000256" key="4">
    <source>
        <dbReference type="ARBA" id="ARBA00022692"/>
    </source>
</evidence>
<evidence type="ECO:0000256" key="1">
    <source>
        <dbReference type="ARBA" id="ARBA00004141"/>
    </source>
</evidence>
<dbReference type="PATRIC" id="fig|742817.3.peg.1925"/>
<dbReference type="InterPro" id="IPR050291">
    <property type="entry name" value="CDF_Transporter"/>
</dbReference>
<dbReference type="Gene3D" id="3.30.70.1350">
    <property type="entry name" value="Cation efflux protein, cytoplasmic domain"/>
    <property type="match status" value="1"/>
</dbReference>
<organism evidence="10 11">
    <name type="scientific">Odoribacter laneus YIT 12061</name>
    <dbReference type="NCBI Taxonomy" id="742817"/>
    <lineage>
        <taxon>Bacteria</taxon>
        <taxon>Pseudomonadati</taxon>
        <taxon>Bacteroidota</taxon>
        <taxon>Bacteroidia</taxon>
        <taxon>Bacteroidales</taxon>
        <taxon>Odoribacteraceae</taxon>
        <taxon>Odoribacter</taxon>
    </lineage>
</organism>
<dbReference type="HOGENOM" id="CLU_013430_3_0_10"/>
<dbReference type="PANTHER" id="PTHR43840">
    <property type="entry name" value="MITOCHONDRIAL METAL TRANSPORTER 1-RELATED"/>
    <property type="match status" value="1"/>
</dbReference>
<proteinExistence type="inferred from homology"/>
<comment type="similarity">
    <text evidence="2">Belongs to the cation diffusion facilitator (CDF) transporter (TC 2.A.4) family.</text>
</comment>
<dbReference type="RefSeq" id="WP_009136959.1">
    <property type="nucleotide sequence ID" value="NZ_JH594596.1"/>
</dbReference>
<dbReference type="GO" id="GO:0015086">
    <property type="term" value="F:cadmium ion transmembrane transporter activity"/>
    <property type="evidence" value="ECO:0007669"/>
    <property type="project" value="TreeGrafter"/>
</dbReference>
<feature type="domain" description="Cation efflux protein transmembrane" evidence="8">
    <location>
        <begin position="14"/>
        <end position="205"/>
    </location>
</feature>
<evidence type="ECO:0000256" key="6">
    <source>
        <dbReference type="ARBA" id="ARBA00023136"/>
    </source>
</evidence>
<dbReference type="InterPro" id="IPR027469">
    <property type="entry name" value="Cation_efflux_TMD_sf"/>
</dbReference>
<evidence type="ECO:0000313" key="10">
    <source>
        <dbReference type="EMBL" id="EHP47204.1"/>
    </source>
</evidence>
<feature type="transmembrane region" description="Helical" evidence="7">
    <location>
        <begin position="179"/>
        <end position="197"/>
    </location>
</feature>
<dbReference type="Pfam" id="PF16916">
    <property type="entry name" value="ZT_dimer"/>
    <property type="match status" value="1"/>
</dbReference>
<dbReference type="Proteomes" id="UP000004892">
    <property type="component" value="Unassembled WGS sequence"/>
</dbReference>
<feature type="transmembrane region" description="Helical" evidence="7">
    <location>
        <begin position="74"/>
        <end position="96"/>
    </location>
</feature>
<dbReference type="InterPro" id="IPR002524">
    <property type="entry name" value="Cation_efflux"/>
</dbReference>
<feature type="transmembrane region" description="Helical" evidence="7">
    <location>
        <begin position="44"/>
        <end position="62"/>
    </location>
</feature>
<feature type="transmembrane region" description="Helical" evidence="7">
    <location>
        <begin position="155"/>
        <end position="173"/>
    </location>
</feature>
<dbReference type="PANTHER" id="PTHR43840:SF15">
    <property type="entry name" value="MITOCHONDRIAL METAL TRANSPORTER 1-RELATED"/>
    <property type="match status" value="1"/>
</dbReference>
<dbReference type="GO" id="GO:0015341">
    <property type="term" value="F:zinc efflux antiporter activity"/>
    <property type="evidence" value="ECO:0007669"/>
    <property type="project" value="TreeGrafter"/>
</dbReference>
<evidence type="ECO:0000256" key="2">
    <source>
        <dbReference type="ARBA" id="ARBA00008114"/>
    </source>
</evidence>
<gene>
    <name evidence="10" type="ORF">HMPREF9449_01811</name>
</gene>
<dbReference type="GO" id="GO:0006882">
    <property type="term" value="P:intracellular zinc ion homeostasis"/>
    <property type="evidence" value="ECO:0007669"/>
    <property type="project" value="TreeGrafter"/>
</dbReference>
<name>H1DHS5_9BACT</name>
<dbReference type="Gene3D" id="1.20.1510.10">
    <property type="entry name" value="Cation efflux protein transmembrane domain"/>
    <property type="match status" value="1"/>
</dbReference>
<keyword evidence="6 7" id="KW-0472">Membrane</keyword>
<evidence type="ECO:0000313" key="11">
    <source>
        <dbReference type="Proteomes" id="UP000004892"/>
    </source>
</evidence>
<reference evidence="10 11" key="1">
    <citation type="submission" date="2012-01" db="EMBL/GenBank/DDBJ databases">
        <title>The Genome Sequence of Odoribacter laneus YIT 12061.</title>
        <authorList>
            <consortium name="The Broad Institute Genome Sequencing Platform"/>
            <person name="Earl A."/>
            <person name="Ward D."/>
            <person name="Feldgarden M."/>
            <person name="Gevers D."/>
            <person name="Morotomi M."/>
            <person name="Young S.K."/>
            <person name="Zeng Q."/>
            <person name="Gargeya S."/>
            <person name="Fitzgerald M."/>
            <person name="Haas B."/>
            <person name="Abouelleil A."/>
            <person name="Alvarado L."/>
            <person name="Arachchi H.M."/>
            <person name="Berlin A."/>
            <person name="Chapman S.B."/>
            <person name="Gearin G."/>
            <person name="Goldberg J."/>
            <person name="Griggs A."/>
            <person name="Gujja S."/>
            <person name="Hansen M."/>
            <person name="Heiman D."/>
            <person name="Howarth C."/>
            <person name="Larimer J."/>
            <person name="Lui A."/>
            <person name="MacDonald P.J.P."/>
            <person name="McCowen C."/>
            <person name="Montmayeur A."/>
            <person name="Murphy C."/>
            <person name="Neiman D."/>
            <person name="Pearson M."/>
            <person name="Priest M."/>
            <person name="Roberts A."/>
            <person name="Saif S."/>
            <person name="Shea T."/>
            <person name="Sisk P."/>
            <person name="Stolte C."/>
            <person name="Sykes S."/>
            <person name="Wortman J."/>
            <person name="Nusbaum C."/>
            <person name="Birren B."/>
        </authorList>
    </citation>
    <scope>NUCLEOTIDE SEQUENCE [LARGE SCALE GENOMIC DNA]</scope>
    <source>
        <strain evidence="10 11">YIT 12061</strain>
    </source>
</reference>
<evidence type="ECO:0000256" key="5">
    <source>
        <dbReference type="ARBA" id="ARBA00022989"/>
    </source>
</evidence>
<feature type="transmembrane region" description="Helical" evidence="7">
    <location>
        <begin position="116"/>
        <end position="134"/>
    </location>
</feature>
<dbReference type="InterPro" id="IPR058533">
    <property type="entry name" value="Cation_efflux_TM"/>
</dbReference>